<dbReference type="PANTHER" id="PTHR30451:SF5">
    <property type="entry name" value="SLR0019 PROTEIN"/>
    <property type="match status" value="1"/>
</dbReference>
<dbReference type="Gene3D" id="2.60.40.2070">
    <property type="match status" value="1"/>
</dbReference>
<name>A0AAU7Y884_9PSED</name>
<evidence type="ECO:0000256" key="1">
    <source>
        <dbReference type="SAM" id="MobiDB-lite"/>
    </source>
</evidence>
<dbReference type="GO" id="GO:0015473">
    <property type="term" value="F:fimbrial usher porin activity"/>
    <property type="evidence" value="ECO:0007669"/>
    <property type="project" value="InterPro"/>
</dbReference>
<accession>A0AAU7Y884</accession>
<dbReference type="InterPro" id="IPR043142">
    <property type="entry name" value="PapC-like_C_sf"/>
</dbReference>
<reference evidence="3" key="1">
    <citation type="submission" date="2023-08" db="EMBL/GenBank/DDBJ databases">
        <title>Increased levels of nutrients transform a symbiont into a lethal pathobiont.</title>
        <authorList>
            <person name="Lachnit T."/>
            <person name="Ulrich L."/>
            <person name="Willmer F.M."/>
            <person name="Hasenbein T."/>
            <person name="Steiner L.X."/>
            <person name="Wolters M."/>
            <person name="Herbst E.M."/>
            <person name="Deines P."/>
        </authorList>
    </citation>
    <scope>NUCLEOTIDE SEQUENCE</scope>
    <source>
        <strain evidence="3">T3</strain>
    </source>
</reference>
<proteinExistence type="predicted"/>
<gene>
    <name evidence="3" type="ORF">ABS648_05575</name>
</gene>
<dbReference type="Gene3D" id="2.60.40.2610">
    <property type="entry name" value="Outer membrane usher protein FimD, plug domain"/>
    <property type="match status" value="1"/>
</dbReference>
<evidence type="ECO:0000313" key="3">
    <source>
        <dbReference type="EMBL" id="XBY65238.1"/>
    </source>
</evidence>
<feature type="domain" description="PapC-like C-terminal" evidence="2">
    <location>
        <begin position="744"/>
        <end position="798"/>
    </location>
</feature>
<evidence type="ECO:0000259" key="2">
    <source>
        <dbReference type="Pfam" id="PF13953"/>
    </source>
</evidence>
<dbReference type="InterPro" id="IPR000015">
    <property type="entry name" value="Fimb_usher"/>
</dbReference>
<feature type="region of interest" description="Disordered" evidence="1">
    <location>
        <begin position="38"/>
        <end position="67"/>
    </location>
</feature>
<dbReference type="PANTHER" id="PTHR30451">
    <property type="entry name" value="OUTER MEMBRANE USHER PROTEIN"/>
    <property type="match status" value="1"/>
</dbReference>
<protein>
    <submittedName>
        <fullName evidence="3">Fimbria/pilus outer membrane usher protein</fullName>
    </submittedName>
</protein>
<dbReference type="Pfam" id="PF00577">
    <property type="entry name" value="Usher"/>
    <property type="match status" value="1"/>
</dbReference>
<dbReference type="RefSeq" id="WP_350447822.1">
    <property type="nucleotide sequence ID" value="NZ_CP158373.1"/>
</dbReference>
<dbReference type="GO" id="GO:0009297">
    <property type="term" value="P:pilus assembly"/>
    <property type="evidence" value="ECO:0007669"/>
    <property type="project" value="InterPro"/>
</dbReference>
<dbReference type="AlphaFoldDB" id="A0AAU7Y884"/>
<dbReference type="InterPro" id="IPR042186">
    <property type="entry name" value="FimD_plug_dom"/>
</dbReference>
<dbReference type="Gene3D" id="2.60.40.3110">
    <property type="match status" value="1"/>
</dbReference>
<sequence length="814" mass="88193">MAHIGGNGRNTTAWAWRLWGGLLLVLLLGGAPWAAEPNPPPAEAAAATPVDSSPGPGPGEPAATNPGAAPGEYTLYLELVVNEMPTDKVVPVIVRAGRYWVEAEDLRGAGVRLPEGASGPQALDAIEGLGSEYDQELQRLKLTLPSEWLPRQEVGDTSVYARTPARADFGALFNYDLYYTDSDAGQRYASTWLEQRLFGSRGTLGNTGVYRKSFGDSEGEGDGYVRYDTLWTLNDQESLRTLQVGDLVTGALTWNSAVRVGGVQVSRNFGLRPDLVTYPLPRFSGDAAVPSTVDLFINNARVSSDDLQPGPFTVSNVPYISGAGTATVVTTDALGRQVSTDVPFYVTNTLLQKGLYDYSLGVGKLREDYGVKSFAYGSTVSSGTFRYGISDAFTLESHAELGEELRLGGLGGTFGLGNWGTLGTSFSQSTYEGLRGHQASLGYSYYSPLFGFAFQRVQRSSGFVDVSQVSALELGREELGLARRTDQVTFSVSPEEIGSLGIGYFASETRSGERTRVLNFSWSRSLWANSSLYVSMNRELGTSGYSALVQLIMPFDMLSTFSASVERDTNGKYRERVNYGRTAPSQGGVGYNLSYAAGGGRYTQADVTWRTPYTQMQLGVYDNDGERTQWGDISGSLVWMDGGVFPSNRINDAFVLVSTSGFADVPVNFEHQLLGHTDSRGHLLVPWVPSYYRANYEIDPLGLPGNVRIPDISQEIAVHQGSGALLEFPMARVVAASILLIDVRGEVLPRGAIARVEGRDLEAYVGWDGLVYFEGLELRNALRVELPDGSQCTVTVELKSLDEELAQIGPLTCR</sequence>
<dbReference type="EMBL" id="CP158373">
    <property type="protein sequence ID" value="XBY65238.1"/>
    <property type="molecule type" value="Genomic_DNA"/>
</dbReference>
<dbReference type="GO" id="GO:0009279">
    <property type="term" value="C:cell outer membrane"/>
    <property type="evidence" value="ECO:0007669"/>
    <property type="project" value="TreeGrafter"/>
</dbReference>
<organism evidence="3">
    <name type="scientific">Pseudomonas solani</name>
    <dbReference type="NCBI Taxonomy" id="2731552"/>
    <lineage>
        <taxon>Bacteria</taxon>
        <taxon>Pseudomonadati</taxon>
        <taxon>Pseudomonadota</taxon>
        <taxon>Gammaproteobacteria</taxon>
        <taxon>Pseudomonadales</taxon>
        <taxon>Pseudomonadaceae</taxon>
        <taxon>Pseudomonas</taxon>
    </lineage>
</organism>
<dbReference type="Pfam" id="PF13953">
    <property type="entry name" value="PapC_C"/>
    <property type="match status" value="1"/>
</dbReference>
<dbReference type="InterPro" id="IPR025949">
    <property type="entry name" value="PapC-like_C"/>
</dbReference>